<accession>B8FGF0</accession>
<dbReference type="eggNOG" id="COG0318">
    <property type="taxonomic scope" value="Bacteria"/>
</dbReference>
<dbReference type="SUPFAM" id="SSF56801">
    <property type="entry name" value="Acetyl-CoA synthetase-like"/>
    <property type="match status" value="1"/>
</dbReference>
<dbReference type="Proteomes" id="UP000000739">
    <property type="component" value="Chromosome"/>
</dbReference>
<reference evidence="3 4" key="1">
    <citation type="journal article" date="2012" name="Environ. Microbiol.">
        <title>The genome sequence of Desulfatibacillum alkenivorans AK-01: a blueprint for anaerobic alkane oxidation.</title>
        <authorList>
            <person name="Callaghan A.V."/>
            <person name="Morris B.E."/>
            <person name="Pereira I.A."/>
            <person name="McInerney M.J."/>
            <person name="Austin R.N."/>
            <person name="Groves J.T."/>
            <person name="Kukor J.J."/>
            <person name="Suflita J.M."/>
            <person name="Young L.Y."/>
            <person name="Zylstra G.J."/>
            <person name="Wawrik B."/>
        </authorList>
    </citation>
    <scope>NUCLEOTIDE SEQUENCE [LARGE SCALE GENOMIC DNA]</scope>
    <source>
        <strain evidence="3 4">AK-01</strain>
    </source>
</reference>
<dbReference type="InterPro" id="IPR050237">
    <property type="entry name" value="ATP-dep_AMP-bd_enzyme"/>
</dbReference>
<gene>
    <name evidence="3" type="ordered locus">Dalk_3169</name>
</gene>
<keyword evidence="3" id="KW-0436">Ligase</keyword>
<dbReference type="Pfam" id="PF13193">
    <property type="entry name" value="AMP-binding_C"/>
    <property type="match status" value="1"/>
</dbReference>
<dbReference type="AlphaFoldDB" id="B8FGF0"/>
<dbReference type="HOGENOM" id="CLU_000022_59_0_7"/>
<name>B8FGF0_DESAL</name>
<dbReference type="GO" id="GO:0016878">
    <property type="term" value="F:acid-thiol ligase activity"/>
    <property type="evidence" value="ECO:0007669"/>
    <property type="project" value="UniProtKB-ARBA"/>
</dbReference>
<feature type="domain" description="AMP-binding enzyme C-terminal" evidence="2">
    <location>
        <begin position="468"/>
        <end position="543"/>
    </location>
</feature>
<dbReference type="InterPro" id="IPR042099">
    <property type="entry name" value="ANL_N_sf"/>
</dbReference>
<dbReference type="EMBL" id="CP001322">
    <property type="protein sequence ID" value="ACL04859.1"/>
    <property type="molecule type" value="Genomic_DNA"/>
</dbReference>
<dbReference type="PANTHER" id="PTHR43767">
    <property type="entry name" value="LONG-CHAIN-FATTY-ACID--COA LIGASE"/>
    <property type="match status" value="1"/>
</dbReference>
<organism evidence="3 4">
    <name type="scientific">Desulfatibacillum aliphaticivorans</name>
    <dbReference type="NCBI Taxonomy" id="218208"/>
    <lineage>
        <taxon>Bacteria</taxon>
        <taxon>Pseudomonadati</taxon>
        <taxon>Thermodesulfobacteriota</taxon>
        <taxon>Desulfobacteria</taxon>
        <taxon>Desulfobacterales</taxon>
        <taxon>Desulfatibacillaceae</taxon>
        <taxon>Desulfatibacillum</taxon>
    </lineage>
</organism>
<dbReference type="InterPro" id="IPR045851">
    <property type="entry name" value="AMP-bd_C_sf"/>
</dbReference>
<keyword evidence="4" id="KW-1185">Reference proteome</keyword>
<dbReference type="InterPro" id="IPR020845">
    <property type="entry name" value="AMP-binding_CS"/>
</dbReference>
<evidence type="ECO:0000313" key="4">
    <source>
        <dbReference type="Proteomes" id="UP000000739"/>
    </source>
</evidence>
<dbReference type="Pfam" id="PF00501">
    <property type="entry name" value="AMP-binding"/>
    <property type="match status" value="1"/>
</dbReference>
<evidence type="ECO:0000259" key="2">
    <source>
        <dbReference type="Pfam" id="PF13193"/>
    </source>
</evidence>
<feature type="domain" description="AMP-dependent synthetase/ligase" evidence="1">
    <location>
        <begin position="35"/>
        <end position="417"/>
    </location>
</feature>
<dbReference type="PANTHER" id="PTHR43767:SF1">
    <property type="entry name" value="NONRIBOSOMAL PEPTIDE SYNTHASE PES1 (EUROFUNG)-RELATED"/>
    <property type="match status" value="1"/>
</dbReference>
<proteinExistence type="predicted"/>
<dbReference type="PROSITE" id="PS00455">
    <property type="entry name" value="AMP_BINDING"/>
    <property type="match status" value="1"/>
</dbReference>
<dbReference type="RefSeq" id="WP_015947919.1">
    <property type="nucleotide sequence ID" value="NC_011768.1"/>
</dbReference>
<sequence>MQEIRIASVADVEELEKVPFEQRLTAKNTYEMLKQGAEVDPNAPAMSFMLSGETYNSPMTVNYAEFWRKINQTANMFHDLGIGPTDVITYLLPNLPHTHYILWGGEAAGVVNPINPMLEAHTIADICEAAGTKILVALGEVPGSDIWEKAEMVREKVPGIQKIVRVFGAGDEANNIVGFDEVIENYNGDSLDSGREIQPQDIASLFHTGGTTGTPKLAPHTHANEAAMATMMTMSGIMKSSDTLLCGLPLFHVNGVMVTGGAPFSIGAHVVLLSPQGYRDPGVLMNFFKIVEFYKAAFFSCVPTVLSVLLDIPTGDADISSLQFALCGAAPLSVELIQRFEAHTKMKVLEGYGLTEGTTASCVNPPQGEQRVGSIGIRLPYQEMKIMIPTSSGAKEAAPNEIGAVCIKGPNVFTGYLDQTKNTDIWMKEGWFNTGDLGRQDEEGYFWLTGRQKDLIIRGGHNIDPAAIEEPLYRLMGVQVAAAVGRPDAHAGEVPVAFVQLQQGSELTKEEIEAHLQKEIGERAAIPKEVYILEEIPLTPVGKIFKPSLRHEAVRLAYLDEVQKIENMFESVDVTVSEDKVHGTKALIKVKPLAGVTEDQAWKAVNDALARFTVRYDIQTE</sequence>
<dbReference type="InterPro" id="IPR000873">
    <property type="entry name" value="AMP-dep_synth/lig_dom"/>
</dbReference>
<evidence type="ECO:0000313" key="3">
    <source>
        <dbReference type="EMBL" id="ACL04859.1"/>
    </source>
</evidence>
<dbReference type="InterPro" id="IPR025110">
    <property type="entry name" value="AMP-bd_C"/>
</dbReference>
<dbReference type="NCBIfam" id="NF005714">
    <property type="entry name" value="PRK07529.1"/>
    <property type="match status" value="1"/>
</dbReference>
<dbReference type="Gene3D" id="3.30.300.30">
    <property type="match status" value="1"/>
</dbReference>
<evidence type="ECO:0000259" key="1">
    <source>
        <dbReference type="Pfam" id="PF00501"/>
    </source>
</evidence>
<protein>
    <submittedName>
        <fullName evidence="3">AMP-dependent CoA ligase/synthetase</fullName>
    </submittedName>
</protein>
<dbReference type="KEGG" id="dal:Dalk_3169"/>
<dbReference type="Gene3D" id="3.40.50.12780">
    <property type="entry name" value="N-terminal domain of ligase-like"/>
    <property type="match status" value="1"/>
</dbReference>